<organism evidence="2 3">
    <name type="scientific">Occallatibacter riparius</name>
    <dbReference type="NCBI Taxonomy" id="1002689"/>
    <lineage>
        <taxon>Bacteria</taxon>
        <taxon>Pseudomonadati</taxon>
        <taxon>Acidobacteriota</taxon>
        <taxon>Terriglobia</taxon>
        <taxon>Terriglobales</taxon>
        <taxon>Acidobacteriaceae</taxon>
        <taxon>Occallatibacter</taxon>
    </lineage>
</organism>
<dbReference type="Pfam" id="PF13649">
    <property type="entry name" value="Methyltransf_25"/>
    <property type="match status" value="1"/>
</dbReference>
<dbReference type="SUPFAM" id="SSF53335">
    <property type="entry name" value="S-adenosyl-L-methionine-dependent methyltransferases"/>
    <property type="match status" value="1"/>
</dbReference>
<dbReference type="Proteomes" id="UP001059380">
    <property type="component" value="Chromosome"/>
</dbReference>
<dbReference type="InterPro" id="IPR041698">
    <property type="entry name" value="Methyltransf_25"/>
</dbReference>
<dbReference type="CDD" id="cd02440">
    <property type="entry name" value="AdoMet_MTases"/>
    <property type="match status" value="1"/>
</dbReference>
<proteinExistence type="predicted"/>
<keyword evidence="2" id="KW-0489">Methyltransferase</keyword>
<keyword evidence="3" id="KW-1185">Reference proteome</keyword>
<dbReference type="InterPro" id="IPR029063">
    <property type="entry name" value="SAM-dependent_MTases_sf"/>
</dbReference>
<evidence type="ECO:0000313" key="2">
    <source>
        <dbReference type="EMBL" id="UWZ84022.1"/>
    </source>
</evidence>
<dbReference type="KEGG" id="orp:MOP44_26125"/>
<feature type="domain" description="Methyltransferase" evidence="1">
    <location>
        <begin position="77"/>
        <end position="169"/>
    </location>
</feature>
<dbReference type="GO" id="GO:0008168">
    <property type="term" value="F:methyltransferase activity"/>
    <property type="evidence" value="ECO:0007669"/>
    <property type="project" value="UniProtKB-KW"/>
</dbReference>
<reference evidence="2" key="1">
    <citation type="submission" date="2021-04" db="EMBL/GenBank/DDBJ databases">
        <title>Phylogenetic analysis of Acidobacteriaceae.</title>
        <authorList>
            <person name="Qiu L."/>
            <person name="Zhang Q."/>
        </authorList>
    </citation>
    <scope>NUCLEOTIDE SEQUENCE</scope>
    <source>
        <strain evidence="2">DSM 25168</strain>
    </source>
</reference>
<evidence type="ECO:0000259" key="1">
    <source>
        <dbReference type="Pfam" id="PF13649"/>
    </source>
</evidence>
<name>A0A9J7BSZ4_9BACT</name>
<dbReference type="GO" id="GO:0032259">
    <property type="term" value="P:methylation"/>
    <property type="evidence" value="ECO:0007669"/>
    <property type="project" value="UniProtKB-KW"/>
</dbReference>
<dbReference type="Gene3D" id="3.40.50.150">
    <property type="entry name" value="Vaccinia Virus protein VP39"/>
    <property type="match status" value="1"/>
</dbReference>
<dbReference type="AlphaFoldDB" id="A0A9J7BSZ4"/>
<gene>
    <name evidence="2" type="ORF">MOP44_26125</name>
</gene>
<keyword evidence="2" id="KW-0808">Transferase</keyword>
<accession>A0A9J7BSZ4</accession>
<dbReference type="EMBL" id="CP093313">
    <property type="protein sequence ID" value="UWZ84022.1"/>
    <property type="molecule type" value="Genomic_DNA"/>
</dbReference>
<dbReference type="RefSeq" id="WP_260793526.1">
    <property type="nucleotide sequence ID" value="NZ_CP093313.1"/>
</dbReference>
<sequence length="250" mass="28461">MPRETSGQLSVVGGQPDFSRRADLVEFPELMDEPCSREEIRGALRDLARVNRWFLGYRPTLDWLDSLNLRGRGPVRILDIGSGYGDALRRVEKWARDRGIAVELIGLDLNPDSAVTAAEATPKGSSIRWMTGDVFDHPIAGTVDVVISSLFTHHLWDEDVVRFLRWMEQHATLGWFVNDLSRAPIPYRLFGWFARVMRLHPFVQHDGPVSFARAFQAEDWRGLCAAAELKESDYRLLPYKPARLCVGRTK</sequence>
<evidence type="ECO:0000313" key="3">
    <source>
        <dbReference type="Proteomes" id="UP001059380"/>
    </source>
</evidence>
<protein>
    <submittedName>
        <fullName evidence="2">Methyltransferase domain-containing protein</fullName>
    </submittedName>
</protein>